<reference evidence="2" key="1">
    <citation type="submission" date="2020-11" db="EMBL/GenBank/DDBJ databases">
        <authorList>
            <consortium name="DOE Joint Genome Institute"/>
            <person name="Ahrendt S."/>
            <person name="Riley R."/>
            <person name="Andreopoulos W."/>
            <person name="LaButti K."/>
            <person name="Pangilinan J."/>
            <person name="Ruiz-duenas F.J."/>
            <person name="Barrasa J.M."/>
            <person name="Sanchez-Garcia M."/>
            <person name="Camarero S."/>
            <person name="Miyauchi S."/>
            <person name="Serrano A."/>
            <person name="Linde D."/>
            <person name="Babiker R."/>
            <person name="Drula E."/>
            <person name="Ayuso-Fernandez I."/>
            <person name="Pacheco R."/>
            <person name="Padilla G."/>
            <person name="Ferreira P."/>
            <person name="Barriuso J."/>
            <person name="Kellner H."/>
            <person name="Castanera R."/>
            <person name="Alfaro M."/>
            <person name="Ramirez L."/>
            <person name="Pisabarro A.G."/>
            <person name="Kuo A."/>
            <person name="Tritt A."/>
            <person name="Lipzen A."/>
            <person name="He G."/>
            <person name="Yan M."/>
            <person name="Ng V."/>
            <person name="Cullen D."/>
            <person name="Martin F."/>
            <person name="Rosso M.-N."/>
            <person name="Henrissat B."/>
            <person name="Hibbett D."/>
            <person name="Martinez A.T."/>
            <person name="Grigoriev I.V."/>
        </authorList>
    </citation>
    <scope>NUCLEOTIDE SEQUENCE</scope>
    <source>
        <strain evidence="2">AH 44721</strain>
    </source>
</reference>
<dbReference type="OrthoDB" id="3020857at2759"/>
<sequence length="584" mass="65870">MLSPSDRAELLALGQQFITSGDDVTLAHLLDAVATKISDRSSPEWQAWSQYTEGLNETWVRIFKENKDIPWPTPPPEPEAVGLDASHTCSSTAVTPASQAPVTLNEKEIRDKMHAERKSSYDGAKGVGPARTSKSTRAERDRTKGGRMRDMLVDELVLEFDERKPEEPLKPRAVVYCIGCDNRTVGRDTARIRGHANHCNELAKSFPTLYRRLKHELAGRSLSQKVDKVSNDEEVEASESRLGANVVNTLHSYMNPAKLNEKQKMKIEWSMLRMFICCAIPWNVMDNLFFEEFISTLSPNFTVPDHSAFFAKHIPQEVAAWDAMFKDFLKGQDHLTFSLDGWSSRANDEIYTFHMTTPTRRSFFTDGHIFRGESVTGDVLKDVIIRLLTTYDLTRYSAIVGDGGPNVRSAKKKLAALYCWIVNIYDPYHNLSLYMKDIGKLFKDMLVTVSGIANYFGKSNYGTYHLMALAVQDELTLWPVLPSLTTIVEGSAPLRTLVFYSSFITDHPSGDPLPPHGMINIREGWQMYPFMDLGVRISEDIHRGTDHLGGVDWPKEPYLRVLRTAAKGVFAVLGNMWDPPLDII</sequence>
<dbReference type="EMBL" id="JADNYJ010000153">
    <property type="protein sequence ID" value="KAF8878979.1"/>
    <property type="molecule type" value="Genomic_DNA"/>
</dbReference>
<dbReference type="SUPFAM" id="SSF53098">
    <property type="entry name" value="Ribonuclease H-like"/>
    <property type="match status" value="1"/>
</dbReference>
<dbReference type="AlphaFoldDB" id="A0A9P5THP5"/>
<proteinExistence type="predicted"/>
<dbReference type="InterPro" id="IPR012337">
    <property type="entry name" value="RNaseH-like_sf"/>
</dbReference>
<evidence type="ECO:0000313" key="3">
    <source>
        <dbReference type="Proteomes" id="UP000724874"/>
    </source>
</evidence>
<protein>
    <submittedName>
        <fullName evidence="2">Uncharacterized protein</fullName>
    </submittedName>
</protein>
<dbReference type="Proteomes" id="UP000724874">
    <property type="component" value="Unassembled WGS sequence"/>
</dbReference>
<feature type="region of interest" description="Disordered" evidence="1">
    <location>
        <begin position="115"/>
        <end position="146"/>
    </location>
</feature>
<name>A0A9P5THP5_GYMJU</name>
<organism evidence="2 3">
    <name type="scientific">Gymnopilus junonius</name>
    <name type="common">Spectacular rustgill mushroom</name>
    <name type="synonym">Gymnopilus spectabilis subsp. junonius</name>
    <dbReference type="NCBI Taxonomy" id="109634"/>
    <lineage>
        <taxon>Eukaryota</taxon>
        <taxon>Fungi</taxon>
        <taxon>Dikarya</taxon>
        <taxon>Basidiomycota</taxon>
        <taxon>Agaricomycotina</taxon>
        <taxon>Agaricomycetes</taxon>
        <taxon>Agaricomycetidae</taxon>
        <taxon>Agaricales</taxon>
        <taxon>Agaricineae</taxon>
        <taxon>Hymenogastraceae</taxon>
        <taxon>Gymnopilus</taxon>
    </lineage>
</organism>
<comment type="caution">
    <text evidence="2">The sequence shown here is derived from an EMBL/GenBank/DDBJ whole genome shotgun (WGS) entry which is preliminary data.</text>
</comment>
<evidence type="ECO:0000256" key="1">
    <source>
        <dbReference type="SAM" id="MobiDB-lite"/>
    </source>
</evidence>
<keyword evidence="3" id="KW-1185">Reference proteome</keyword>
<gene>
    <name evidence="2" type="ORF">CPB84DRAFT_1751763</name>
</gene>
<accession>A0A9P5THP5</accession>
<feature type="compositionally biased region" description="Basic and acidic residues" evidence="1">
    <location>
        <begin position="136"/>
        <end position="146"/>
    </location>
</feature>
<evidence type="ECO:0000313" key="2">
    <source>
        <dbReference type="EMBL" id="KAF8878979.1"/>
    </source>
</evidence>